<evidence type="ECO:0000313" key="2">
    <source>
        <dbReference type="Proteomes" id="UP000198648"/>
    </source>
</evidence>
<dbReference type="AlphaFoldDB" id="A0A1H8Z263"/>
<proteinExistence type="predicted"/>
<dbReference type="STRING" id="1299341.SAMN05444005_101444"/>
<sequence length="255" mass="28091">MNFVSFVPNSNFIYMKKIILLLVCLPFLGNAQLKDVIKKTAAKATTKNIAVSNLEIANGLKEALDNGVKKQVTKLTAVDGFYKNELVKILLPEELKKVDSKLRMIGLGSLADEGILMLNRAAEDAVKQSTPIFIDAIKNMNFTDAKNILLGSENAATTYLQTTTNSALYEKFSPVIKASLANVGADAVWKKIIDKYNSIPLVTKVNPDLTDYTTNKALEGVFKMITIEEKNIRSGLDSRTSALLKKVFALQDKKK</sequence>
<evidence type="ECO:0008006" key="3">
    <source>
        <dbReference type="Google" id="ProtNLM"/>
    </source>
</evidence>
<gene>
    <name evidence="1" type="ORF">SAMN05444005_101444</name>
</gene>
<name>A0A1H8Z263_9FLAO</name>
<accession>A0A1H8Z263</accession>
<organism evidence="1 2">
    <name type="scientific">Flavobacterium urocaniciphilum</name>
    <dbReference type="NCBI Taxonomy" id="1299341"/>
    <lineage>
        <taxon>Bacteria</taxon>
        <taxon>Pseudomonadati</taxon>
        <taxon>Bacteroidota</taxon>
        <taxon>Flavobacteriia</taxon>
        <taxon>Flavobacteriales</taxon>
        <taxon>Flavobacteriaceae</taxon>
        <taxon>Flavobacterium</taxon>
    </lineage>
</organism>
<dbReference type="EMBL" id="FOEI01000001">
    <property type="protein sequence ID" value="SEP58579.1"/>
    <property type="molecule type" value="Genomic_DNA"/>
</dbReference>
<keyword evidence="2" id="KW-1185">Reference proteome</keyword>
<reference evidence="1 2" key="1">
    <citation type="submission" date="2016-10" db="EMBL/GenBank/DDBJ databases">
        <authorList>
            <person name="de Groot N.N."/>
        </authorList>
    </citation>
    <scope>NUCLEOTIDE SEQUENCE [LARGE SCALE GENOMIC DNA]</scope>
    <source>
        <strain evidence="1 2">DSM 27078</strain>
    </source>
</reference>
<evidence type="ECO:0000313" key="1">
    <source>
        <dbReference type="EMBL" id="SEP58579.1"/>
    </source>
</evidence>
<dbReference type="InterPro" id="IPR025245">
    <property type="entry name" value="DUF4197"/>
</dbReference>
<dbReference type="Pfam" id="PF13852">
    <property type="entry name" value="DUF4197"/>
    <property type="match status" value="1"/>
</dbReference>
<protein>
    <recommendedName>
        <fullName evidence="3">DUF4197 domain-containing protein</fullName>
    </recommendedName>
</protein>
<dbReference type="Proteomes" id="UP000198648">
    <property type="component" value="Unassembled WGS sequence"/>
</dbReference>